<dbReference type="InterPro" id="IPR005572">
    <property type="entry name" value="Anti-sigma_E_RseA_N"/>
</dbReference>
<dbReference type="Pfam" id="PF03872">
    <property type="entry name" value="RseA_N"/>
    <property type="match status" value="1"/>
</dbReference>
<protein>
    <submittedName>
        <fullName evidence="2">RseA family anti-sigma factor</fullName>
    </submittedName>
</protein>
<organism evidence="2 3">
    <name type="scientific">Pelomonas lactea</name>
    <dbReference type="NCBI Taxonomy" id="3299030"/>
    <lineage>
        <taxon>Bacteria</taxon>
        <taxon>Pseudomonadati</taxon>
        <taxon>Pseudomonadota</taxon>
        <taxon>Betaproteobacteria</taxon>
        <taxon>Burkholderiales</taxon>
        <taxon>Sphaerotilaceae</taxon>
        <taxon>Roseateles</taxon>
    </lineage>
</organism>
<dbReference type="SUPFAM" id="SSF89069">
    <property type="entry name" value="N-terminal, cytoplasmic domain of anti-sigmaE factor RseA"/>
    <property type="match status" value="1"/>
</dbReference>
<accession>A0ABW7GIL2</accession>
<evidence type="ECO:0000313" key="3">
    <source>
        <dbReference type="Proteomes" id="UP001606302"/>
    </source>
</evidence>
<dbReference type="InterPro" id="IPR036147">
    <property type="entry name" value="Anti-sigma_E_RseA_N_sf"/>
</dbReference>
<feature type="domain" description="Anti sigma-E protein RseA N-terminal" evidence="1">
    <location>
        <begin position="12"/>
        <end position="70"/>
    </location>
</feature>
<keyword evidence="3" id="KW-1185">Reference proteome</keyword>
<dbReference type="Gene3D" id="1.10.10.880">
    <property type="entry name" value="Anti sigma-E protein RseA, N-terminal domain"/>
    <property type="match status" value="1"/>
</dbReference>
<name>A0ABW7GIL2_9BURK</name>
<dbReference type="Proteomes" id="UP001606302">
    <property type="component" value="Unassembled WGS sequence"/>
</dbReference>
<reference evidence="2 3" key="1">
    <citation type="submission" date="2024-08" db="EMBL/GenBank/DDBJ databases">
        <authorList>
            <person name="Lu H."/>
        </authorList>
    </citation>
    <scope>NUCLEOTIDE SEQUENCE [LARGE SCALE GENOMIC DNA]</scope>
    <source>
        <strain evidence="2 3">DXS20W</strain>
    </source>
</reference>
<evidence type="ECO:0000313" key="2">
    <source>
        <dbReference type="EMBL" id="MFG6461655.1"/>
    </source>
</evidence>
<dbReference type="RefSeq" id="WP_394510520.1">
    <property type="nucleotide sequence ID" value="NZ_JBIGHX010000003.1"/>
</dbReference>
<evidence type="ECO:0000259" key="1">
    <source>
        <dbReference type="Pfam" id="PF03872"/>
    </source>
</evidence>
<dbReference type="EMBL" id="JBIGHX010000003">
    <property type="protein sequence ID" value="MFG6461655.1"/>
    <property type="molecule type" value="Genomic_DNA"/>
</dbReference>
<sequence>MSRADEPALAQALSAVMDGQATPAEWALVNAAWDADPALRERWALWHAAADGLRSAELPAAHRDPAALLDALHARLPAPVAALPRRRGEWLAPLAVAAGFVAMAVGLGTLRPPAASEPLVAAAPNTTPRAQGLVGMSFAQAAAGRTLPAVGAVRDPVLLDPAAPESIDWGAALPDAAASRPGS</sequence>
<gene>
    <name evidence="2" type="ORF">ACG04Q_08745</name>
</gene>
<comment type="caution">
    <text evidence="2">The sequence shown here is derived from an EMBL/GenBank/DDBJ whole genome shotgun (WGS) entry which is preliminary data.</text>
</comment>
<proteinExistence type="predicted"/>